<dbReference type="Proteomes" id="UP000256964">
    <property type="component" value="Unassembled WGS sequence"/>
</dbReference>
<name>A0A371DDM6_9APHY</name>
<accession>A0A371DDM6</accession>
<evidence type="ECO:0000313" key="2">
    <source>
        <dbReference type="Proteomes" id="UP000256964"/>
    </source>
</evidence>
<protein>
    <submittedName>
        <fullName evidence="1">Uncharacterized protein</fullName>
    </submittedName>
</protein>
<organism evidence="1 2">
    <name type="scientific">Lentinus brumalis</name>
    <dbReference type="NCBI Taxonomy" id="2498619"/>
    <lineage>
        <taxon>Eukaryota</taxon>
        <taxon>Fungi</taxon>
        <taxon>Dikarya</taxon>
        <taxon>Basidiomycota</taxon>
        <taxon>Agaricomycotina</taxon>
        <taxon>Agaricomycetes</taxon>
        <taxon>Polyporales</taxon>
        <taxon>Polyporaceae</taxon>
        <taxon>Lentinus</taxon>
    </lineage>
</organism>
<dbReference type="AlphaFoldDB" id="A0A371DDM6"/>
<evidence type="ECO:0000313" key="1">
    <source>
        <dbReference type="EMBL" id="RDX50641.1"/>
    </source>
</evidence>
<reference evidence="1 2" key="1">
    <citation type="journal article" date="2018" name="Biotechnol. Biofuels">
        <title>Integrative visual omics of the white-rot fungus Polyporus brumalis exposes the biotechnological potential of its oxidative enzymes for delignifying raw plant biomass.</title>
        <authorList>
            <person name="Miyauchi S."/>
            <person name="Rancon A."/>
            <person name="Drula E."/>
            <person name="Hage H."/>
            <person name="Chaduli D."/>
            <person name="Favel A."/>
            <person name="Grisel S."/>
            <person name="Henrissat B."/>
            <person name="Herpoel-Gimbert I."/>
            <person name="Ruiz-Duenas F.J."/>
            <person name="Chevret D."/>
            <person name="Hainaut M."/>
            <person name="Lin J."/>
            <person name="Wang M."/>
            <person name="Pangilinan J."/>
            <person name="Lipzen A."/>
            <person name="Lesage-Meessen L."/>
            <person name="Navarro D."/>
            <person name="Riley R."/>
            <person name="Grigoriev I.V."/>
            <person name="Zhou S."/>
            <person name="Raouche S."/>
            <person name="Rosso M.N."/>
        </authorList>
    </citation>
    <scope>NUCLEOTIDE SEQUENCE [LARGE SCALE GENOMIC DNA]</scope>
    <source>
        <strain evidence="1 2">BRFM 1820</strain>
    </source>
</reference>
<keyword evidence="2" id="KW-1185">Reference proteome</keyword>
<sequence>MPHFYVPRIMPTCRERRLLLKGDTAEGASPWIRPCLRGIRNYPRAEDSALARHRSYHRMLNTAASRSTDAESTTTRRAVTRVSKSLLSNVLRSLSWTLHGELRSTHHDGSRACLLEVPSTYFHSHWNNCNSGVPWSRMHYRTAGMTLNLWSTIHQAARLHHDNIIPSRLRPKQSRDQRIIQMTLPRKLVQITEAFDLDPPEIEIPRTTTVVMW</sequence>
<dbReference type="EMBL" id="KZ857398">
    <property type="protein sequence ID" value="RDX50641.1"/>
    <property type="molecule type" value="Genomic_DNA"/>
</dbReference>
<proteinExistence type="predicted"/>
<gene>
    <name evidence="1" type="ORF">OH76DRAFT_432536</name>
</gene>